<dbReference type="AlphaFoldDB" id="A0A845RG42"/>
<keyword evidence="1" id="KW-0732">Signal</keyword>
<dbReference type="EMBL" id="QXWZ01000015">
    <property type="protein sequence ID" value="NBI79066.1"/>
    <property type="molecule type" value="Genomic_DNA"/>
</dbReference>
<dbReference type="OrthoDB" id="1857413at2"/>
<organism evidence="2 3">
    <name type="scientific">Anaerotruncus colihominis</name>
    <dbReference type="NCBI Taxonomy" id="169435"/>
    <lineage>
        <taxon>Bacteria</taxon>
        <taxon>Bacillati</taxon>
        <taxon>Bacillota</taxon>
        <taxon>Clostridia</taxon>
        <taxon>Eubacteriales</taxon>
        <taxon>Oscillospiraceae</taxon>
        <taxon>Anaerotruncus</taxon>
    </lineage>
</organism>
<feature type="chain" id="PRO_5038919004" evidence="1">
    <location>
        <begin position="22"/>
        <end position="462"/>
    </location>
</feature>
<name>A0A845RG42_9FIRM</name>
<gene>
    <name evidence="2" type="ORF">D3Z39_09310</name>
</gene>
<sequence length="462" mass="50301">MIHLKRLAVLATAVCTLWAVAVPTLAVQTPGGLDIDQTGDLVNGSYVYRSSVTLTLVPEHPQDTLLIEDGGVWMELTPDKDQNYTLTFRQPREYALRFCTQASDGTRGEPRAENFTIDPILAQLIDDSRALPNLLTATDSEVEAQRAKIMDVQSRWSDLTESQRALFPVSEQYRLTKLVGWLSNMQPTIDVHAPDTPTIVLTGAKAPNANVFSGKVDVEVRPATLYDLELVCIRENDGWQYIEPTDGVYTVSFTKPGSYAFDICIRDAVGNHSPARRVAFTISNELCTYLTKVSTAAGADAEAALIEYYAMPAALRAQVDAQVIKRLQTLCGWQYDAYNLGWQASAGERPVRAVGMLGAFLQGGVRFSVTGAPSSQSLPNVAKQTLYAYSIAFIGADGGAAVPQSPILIRAALPRSLLGKKGVQMYDDTGAPLQTRVKSEDEGIVLEFTVARAGAYYMTADM</sequence>
<feature type="signal peptide" evidence="1">
    <location>
        <begin position="1"/>
        <end position="21"/>
    </location>
</feature>
<dbReference type="RefSeq" id="WP_160209860.1">
    <property type="nucleotide sequence ID" value="NZ_JBCLRJ010000017.1"/>
</dbReference>
<dbReference type="Proteomes" id="UP000446348">
    <property type="component" value="Unassembled WGS sequence"/>
</dbReference>
<evidence type="ECO:0000256" key="1">
    <source>
        <dbReference type="SAM" id="SignalP"/>
    </source>
</evidence>
<reference evidence="2 3" key="1">
    <citation type="submission" date="2018-08" db="EMBL/GenBank/DDBJ databases">
        <title>Murine metabolic-syndrome-specific gut microbial biobank.</title>
        <authorList>
            <person name="Liu C."/>
        </authorList>
    </citation>
    <scope>NUCLEOTIDE SEQUENCE [LARGE SCALE GENOMIC DNA]</scope>
    <source>
        <strain evidence="2 3">X69</strain>
    </source>
</reference>
<comment type="caution">
    <text evidence="2">The sequence shown here is derived from an EMBL/GenBank/DDBJ whole genome shotgun (WGS) entry which is preliminary data.</text>
</comment>
<proteinExistence type="predicted"/>
<accession>A0A845RG42</accession>
<evidence type="ECO:0000313" key="3">
    <source>
        <dbReference type="Proteomes" id="UP000446348"/>
    </source>
</evidence>
<protein>
    <submittedName>
        <fullName evidence="2">Uncharacterized protein</fullName>
    </submittedName>
</protein>
<evidence type="ECO:0000313" key="2">
    <source>
        <dbReference type="EMBL" id="NBI79066.1"/>
    </source>
</evidence>